<keyword evidence="1" id="KW-0472">Membrane</keyword>
<dbReference type="RefSeq" id="WP_191074015.1">
    <property type="nucleotide sequence ID" value="NZ_JACTAG010000001.1"/>
</dbReference>
<keyword evidence="1" id="KW-0812">Transmembrane</keyword>
<sequence>MFRLIFRQRRRLLFTSLTAALSLLLLVWTTHPLEMASFFTVPWIGIATFSIVFFVLVLSAMAIGVLVLLVLPTWRQLLEVLAIFLFVIAVTKSLIPQMYDIAYVGGVLPFFLYIGIFSLMYGTTLDRFPIWLDHHQRRHFVSPLWAQALWDRLVPLPETADRHWDPLLHEITPDPEARDTYDVRYAMGGSLYELQTITYLDLSAPHHARYHHVGEVDPKNRALVEGTYEVTITPRENGDGCDVLIETHRNALLPREGFAMWFDDALGDQTDLMRAQELGKRDWSMSGIFRRKVRRYV</sequence>
<evidence type="ECO:0000256" key="1">
    <source>
        <dbReference type="SAM" id="Phobius"/>
    </source>
</evidence>
<keyword evidence="3" id="KW-1185">Reference proteome</keyword>
<dbReference type="EMBL" id="JACTAG010000001">
    <property type="protein sequence ID" value="MBD3663026.1"/>
    <property type="molecule type" value="Genomic_DNA"/>
</dbReference>
<gene>
    <name evidence="2" type="ORF">H9Q16_03735</name>
</gene>
<organism evidence="2 3">
    <name type="scientific">Sulfitobacter aestuariivivens</name>
    <dbReference type="NCBI Taxonomy" id="2766981"/>
    <lineage>
        <taxon>Bacteria</taxon>
        <taxon>Pseudomonadati</taxon>
        <taxon>Pseudomonadota</taxon>
        <taxon>Alphaproteobacteria</taxon>
        <taxon>Rhodobacterales</taxon>
        <taxon>Roseobacteraceae</taxon>
        <taxon>Sulfitobacter</taxon>
    </lineage>
</organism>
<dbReference type="Proteomes" id="UP000635142">
    <property type="component" value="Unassembled WGS sequence"/>
</dbReference>
<feature type="transmembrane region" description="Helical" evidence="1">
    <location>
        <begin position="101"/>
        <end position="121"/>
    </location>
</feature>
<protein>
    <submittedName>
        <fullName evidence="2">Uncharacterized protein</fullName>
    </submittedName>
</protein>
<dbReference type="AlphaFoldDB" id="A0A927HDN5"/>
<accession>A0A927HDN5</accession>
<feature type="transmembrane region" description="Helical" evidence="1">
    <location>
        <begin position="42"/>
        <end position="70"/>
    </location>
</feature>
<evidence type="ECO:0000313" key="3">
    <source>
        <dbReference type="Proteomes" id="UP000635142"/>
    </source>
</evidence>
<evidence type="ECO:0000313" key="2">
    <source>
        <dbReference type="EMBL" id="MBD3663026.1"/>
    </source>
</evidence>
<proteinExistence type="predicted"/>
<reference evidence="2" key="1">
    <citation type="submission" date="2020-08" db="EMBL/GenBank/DDBJ databases">
        <title>Sulfitobacter aestuariivivens sp. nov., isolated from a tidal flat.</title>
        <authorList>
            <person name="Park S."/>
            <person name="Yoon J.-H."/>
        </authorList>
    </citation>
    <scope>NUCLEOTIDE SEQUENCE</scope>
    <source>
        <strain evidence="2">TSTF-M16</strain>
    </source>
</reference>
<keyword evidence="1" id="KW-1133">Transmembrane helix</keyword>
<feature type="transmembrane region" description="Helical" evidence="1">
    <location>
        <begin position="77"/>
        <end position="95"/>
    </location>
</feature>
<comment type="caution">
    <text evidence="2">The sequence shown here is derived from an EMBL/GenBank/DDBJ whole genome shotgun (WGS) entry which is preliminary data.</text>
</comment>
<name>A0A927HDN5_9RHOB</name>